<dbReference type="KEGG" id="caml:H6X83_04945"/>
<keyword evidence="1" id="KW-0472">Membrane</keyword>
<dbReference type="RefSeq" id="WP_212508043.1">
    <property type="nucleotide sequence ID" value="NZ_CP060696.1"/>
</dbReference>
<proteinExistence type="predicted"/>
<keyword evidence="1" id="KW-1133">Transmembrane helix</keyword>
<dbReference type="EMBL" id="CP060696">
    <property type="protein sequence ID" value="QNO18973.1"/>
    <property type="molecule type" value="Genomic_DNA"/>
</dbReference>
<keyword evidence="3" id="KW-1185">Reference proteome</keyword>
<feature type="transmembrane region" description="Helical" evidence="1">
    <location>
        <begin position="12"/>
        <end position="35"/>
    </location>
</feature>
<keyword evidence="1" id="KW-0812">Transmembrane</keyword>
<feature type="transmembrane region" description="Helical" evidence="1">
    <location>
        <begin position="41"/>
        <end position="64"/>
    </location>
</feature>
<reference evidence="2 3" key="1">
    <citation type="submission" date="2020-08" db="EMBL/GenBank/DDBJ databases">
        <authorList>
            <person name="Ren C."/>
            <person name="Gu Y."/>
            <person name="Xu Y."/>
        </authorList>
    </citation>
    <scope>NUCLEOTIDE SEQUENCE [LARGE SCALE GENOMIC DNA]</scope>
    <source>
        <strain evidence="2 3">LBM18003</strain>
    </source>
</reference>
<dbReference type="Proteomes" id="UP000516046">
    <property type="component" value="Chromosome"/>
</dbReference>
<evidence type="ECO:0000256" key="1">
    <source>
        <dbReference type="SAM" id="Phobius"/>
    </source>
</evidence>
<gene>
    <name evidence="2" type="ORF">H6X83_04945</name>
</gene>
<protein>
    <submittedName>
        <fullName evidence="2">Uncharacterized protein</fullName>
    </submittedName>
</protein>
<dbReference type="AlphaFoldDB" id="A0A7G9WJW1"/>
<sequence>MKDFLTGILQLLFSIITLFAWAGFAFAGFAFLGVAFHVTSIQLLIIVGMIVLAFIIGCAVYAAVQDWRKRHHESKY</sequence>
<name>A0A7G9WJW1_9FIRM</name>
<evidence type="ECO:0000313" key="2">
    <source>
        <dbReference type="EMBL" id="QNO18973.1"/>
    </source>
</evidence>
<organism evidence="2 3">
    <name type="scientific">Caproicibacterium amylolyticum</name>
    <dbReference type="NCBI Taxonomy" id="2766537"/>
    <lineage>
        <taxon>Bacteria</taxon>
        <taxon>Bacillati</taxon>
        <taxon>Bacillota</taxon>
        <taxon>Clostridia</taxon>
        <taxon>Eubacteriales</taxon>
        <taxon>Oscillospiraceae</taxon>
        <taxon>Caproicibacterium</taxon>
    </lineage>
</organism>
<accession>A0A7G9WJW1</accession>
<evidence type="ECO:0000313" key="3">
    <source>
        <dbReference type="Proteomes" id="UP000516046"/>
    </source>
</evidence>